<reference evidence="2 3" key="1">
    <citation type="submission" date="2019-07" db="EMBL/GenBank/DDBJ databases">
        <title>Chromosome genome assembly for large yellow croaker.</title>
        <authorList>
            <person name="Xiao S."/>
        </authorList>
    </citation>
    <scope>NUCLEOTIDE SEQUENCE [LARGE SCALE GENOMIC DNA]</scope>
    <source>
        <strain evidence="2">JMULYC20181020</strain>
        <tissue evidence="2">Muscle</tissue>
    </source>
</reference>
<dbReference type="AlphaFoldDB" id="A0A6G0IML1"/>
<keyword evidence="3" id="KW-1185">Reference proteome</keyword>
<evidence type="ECO:0000313" key="2">
    <source>
        <dbReference type="EMBL" id="KAE8292755.1"/>
    </source>
</evidence>
<dbReference type="EMBL" id="REGW02000008">
    <property type="protein sequence ID" value="KAE8292755.1"/>
    <property type="molecule type" value="Genomic_DNA"/>
</dbReference>
<keyword evidence="1" id="KW-1133">Transmembrane helix</keyword>
<proteinExistence type="predicted"/>
<protein>
    <submittedName>
        <fullName evidence="2">G0/G1 switch protein 2 G0S2-like protein</fullName>
    </submittedName>
</protein>
<keyword evidence="1" id="KW-0812">Transmembrane</keyword>
<evidence type="ECO:0000313" key="3">
    <source>
        <dbReference type="Proteomes" id="UP000424527"/>
    </source>
</evidence>
<dbReference type="Proteomes" id="UP000424527">
    <property type="component" value="Unassembled WGS sequence"/>
</dbReference>
<dbReference type="PANTHER" id="PTHR15570">
    <property type="entry name" value="G0/G1 SWITCH PROTEIN 2"/>
    <property type="match status" value="1"/>
</dbReference>
<dbReference type="InterPro" id="IPR016821">
    <property type="entry name" value="G0S2"/>
</dbReference>
<dbReference type="PANTHER" id="PTHR15570:SF2">
    <property type="entry name" value="G0_G1 SWITCH PROTEIN 2"/>
    <property type="match status" value="1"/>
</dbReference>
<feature type="transmembrane region" description="Helical" evidence="1">
    <location>
        <begin position="123"/>
        <end position="148"/>
    </location>
</feature>
<dbReference type="Pfam" id="PF15103">
    <property type="entry name" value="G0-G1_switch_2"/>
    <property type="match status" value="1"/>
</dbReference>
<organism evidence="2 3">
    <name type="scientific">Larimichthys crocea</name>
    <name type="common">Large yellow croaker</name>
    <name type="synonym">Pseudosciaena crocea</name>
    <dbReference type="NCBI Taxonomy" id="215358"/>
    <lineage>
        <taxon>Eukaryota</taxon>
        <taxon>Metazoa</taxon>
        <taxon>Chordata</taxon>
        <taxon>Craniata</taxon>
        <taxon>Vertebrata</taxon>
        <taxon>Euteleostomi</taxon>
        <taxon>Actinopterygii</taxon>
        <taxon>Neopterygii</taxon>
        <taxon>Teleostei</taxon>
        <taxon>Neoteleostei</taxon>
        <taxon>Acanthomorphata</taxon>
        <taxon>Eupercaria</taxon>
        <taxon>Sciaenidae</taxon>
        <taxon>Larimichthys</taxon>
    </lineage>
</organism>
<keyword evidence="1" id="KW-0472">Membrane</keyword>
<name>A0A6G0IML1_LARCR</name>
<sequence length="214" mass="23735">MVQCADRLSIQAEDARNVGQRSPNSLNLFPAVLNINAQDPTPSCSKRNIIDRLTWLHLCLYCGICPCFSACECLTGPNTKEKNLNLGCSSKQIEQRNMETIGEIIPFAKEMLNQRPSRGMLKIYMLGSTLAMLGLVGGLVETVLLPFVEQETTEDTPAELIMKEKKDKKQMLKSHTTVVHPDVVDVPETTVIEVKAKYLATFGQRSSANRLHAS</sequence>
<evidence type="ECO:0000256" key="1">
    <source>
        <dbReference type="SAM" id="Phobius"/>
    </source>
</evidence>
<accession>A0A6G0IML1</accession>
<gene>
    <name evidence="2" type="ORF">D5F01_LYC07847</name>
</gene>
<comment type="caution">
    <text evidence="2">The sequence shown here is derived from an EMBL/GenBank/DDBJ whole genome shotgun (WGS) entry which is preliminary data.</text>
</comment>